<dbReference type="AlphaFoldDB" id="A0ABD3D0K8"/>
<dbReference type="Gene3D" id="3.40.50.1110">
    <property type="entry name" value="SGNH hydrolase"/>
    <property type="match status" value="1"/>
</dbReference>
<keyword evidence="3" id="KW-0378">Hydrolase</keyword>
<evidence type="ECO:0000256" key="3">
    <source>
        <dbReference type="ARBA" id="ARBA00022801"/>
    </source>
</evidence>
<evidence type="ECO:0000256" key="4">
    <source>
        <dbReference type="ARBA" id="ARBA00023180"/>
    </source>
</evidence>
<dbReference type="CDD" id="cd01837">
    <property type="entry name" value="SGNH_plant_lipase_like"/>
    <property type="match status" value="1"/>
</dbReference>
<evidence type="ECO:0000256" key="2">
    <source>
        <dbReference type="ARBA" id="ARBA00022729"/>
    </source>
</evidence>
<dbReference type="PANTHER" id="PTHR22835:SF683">
    <property type="entry name" value="OS05G0506800 PROTEIN"/>
    <property type="match status" value="1"/>
</dbReference>
<accession>A0ABD3D0K8</accession>
<dbReference type="InterPro" id="IPR035669">
    <property type="entry name" value="SGNH_plant_lipase-like"/>
</dbReference>
<dbReference type="PANTHER" id="PTHR22835">
    <property type="entry name" value="ZINC FINGER FYVE DOMAIN CONTAINING PROTEIN"/>
    <property type="match status" value="1"/>
</dbReference>
<keyword evidence="6" id="KW-1185">Reference proteome</keyword>
<dbReference type="GO" id="GO:0016787">
    <property type="term" value="F:hydrolase activity"/>
    <property type="evidence" value="ECO:0007669"/>
    <property type="project" value="UniProtKB-KW"/>
</dbReference>
<dbReference type="Pfam" id="PF00657">
    <property type="entry name" value="Lipase_GDSL"/>
    <property type="match status" value="1"/>
</dbReference>
<dbReference type="InterPro" id="IPR001087">
    <property type="entry name" value="GDSL"/>
</dbReference>
<dbReference type="InterPro" id="IPR036514">
    <property type="entry name" value="SGNH_hydro_sf"/>
</dbReference>
<organism evidence="5 6">
    <name type="scientific">Castilleja foliolosa</name>
    <dbReference type="NCBI Taxonomy" id="1961234"/>
    <lineage>
        <taxon>Eukaryota</taxon>
        <taxon>Viridiplantae</taxon>
        <taxon>Streptophyta</taxon>
        <taxon>Embryophyta</taxon>
        <taxon>Tracheophyta</taxon>
        <taxon>Spermatophyta</taxon>
        <taxon>Magnoliopsida</taxon>
        <taxon>eudicotyledons</taxon>
        <taxon>Gunneridae</taxon>
        <taxon>Pentapetalae</taxon>
        <taxon>asterids</taxon>
        <taxon>lamiids</taxon>
        <taxon>Lamiales</taxon>
        <taxon>Orobanchaceae</taxon>
        <taxon>Pedicularideae</taxon>
        <taxon>Castillejinae</taxon>
        <taxon>Castilleja</taxon>
    </lineage>
</organism>
<comment type="similarity">
    <text evidence="1">Belongs to the 'GDSL' lipolytic enzyme family.</text>
</comment>
<evidence type="ECO:0000313" key="6">
    <source>
        <dbReference type="Proteomes" id="UP001632038"/>
    </source>
</evidence>
<proteinExistence type="inferred from homology"/>
<keyword evidence="4" id="KW-0325">Glycoprotein</keyword>
<name>A0ABD3D0K8_9LAMI</name>
<sequence length="454" mass="51250">MRCTELGGPVHHDHLSFILIIYAYKYLILDVPITPSSQHTYHHYSLASMKIQVDNGKAMIKPYKIICSFLLILVSGTTASISKTTCPFQFLFHFGDGVTDIGNSIHVRPKMIIPAGLPPYGRTYPGYPTGRWSDGRVDFDFTAIDFGLPNIVPYLTLNQSMATRIDGVIFSVARSTVLDQHFFRSRNIIIPQFAVSLRQQFLWFKNLLKSSCKTKKECAKWIGNSLVLMGDIEGNDIGYALTQGKSIQQLKLIYVPLIVKTIIDTTREIIELGARRVIIPGNGPLGCYPYILTALQTKDQTAYDELGCLKSVNDFTIWKNKYLERAVESLRKEFPYVEILDGVMYDGLRSLIANASVINSKGNKALKSCCGIGGKYNYDNKRFCGSKEVPVCKNPNDYIYWDGLHFTQQTQWEAEHMLIRPALEKLKCKALPSAFLRRKRGKISEVASTYVSSY</sequence>
<protein>
    <submittedName>
        <fullName evidence="5">Uncharacterized protein</fullName>
    </submittedName>
</protein>
<gene>
    <name evidence="5" type="ORF">CASFOL_022125</name>
</gene>
<dbReference type="EMBL" id="JAVIJP010000028">
    <property type="protein sequence ID" value="KAL3635071.1"/>
    <property type="molecule type" value="Genomic_DNA"/>
</dbReference>
<dbReference type="Proteomes" id="UP001632038">
    <property type="component" value="Unassembled WGS sequence"/>
</dbReference>
<evidence type="ECO:0000313" key="5">
    <source>
        <dbReference type="EMBL" id="KAL3635071.1"/>
    </source>
</evidence>
<comment type="caution">
    <text evidence="5">The sequence shown here is derived from an EMBL/GenBank/DDBJ whole genome shotgun (WGS) entry which is preliminary data.</text>
</comment>
<reference evidence="6" key="1">
    <citation type="journal article" date="2024" name="IScience">
        <title>Strigolactones Initiate the Formation of Haustorium-like Structures in Castilleja.</title>
        <authorList>
            <person name="Buerger M."/>
            <person name="Peterson D."/>
            <person name="Chory J."/>
        </authorList>
    </citation>
    <scope>NUCLEOTIDE SEQUENCE [LARGE SCALE GENOMIC DNA]</scope>
</reference>
<evidence type="ECO:0000256" key="1">
    <source>
        <dbReference type="ARBA" id="ARBA00008668"/>
    </source>
</evidence>
<keyword evidence="2" id="KW-0732">Signal</keyword>